<organism evidence="6 7">
    <name type="scientific">Antarcticimicrobium luteum</name>
    <dbReference type="NCBI Taxonomy" id="2547397"/>
    <lineage>
        <taxon>Bacteria</taxon>
        <taxon>Pseudomonadati</taxon>
        <taxon>Pseudomonadota</taxon>
        <taxon>Alphaproteobacteria</taxon>
        <taxon>Rhodobacterales</taxon>
        <taxon>Paracoccaceae</taxon>
        <taxon>Antarcticimicrobium</taxon>
    </lineage>
</organism>
<gene>
    <name evidence="6" type="ORF">E1832_15495</name>
</gene>
<name>A0A4R5UYN2_9RHOB</name>
<accession>A0A4R5UYN2</accession>
<comment type="subcellular location">
    <subcellularLocation>
        <location evidence="1">Cell envelope</location>
    </subcellularLocation>
</comment>
<dbReference type="GO" id="GO:0030313">
    <property type="term" value="C:cell envelope"/>
    <property type="evidence" value="ECO:0007669"/>
    <property type="project" value="UniProtKB-SubCell"/>
</dbReference>
<sequence length="368" mass="39202">MTRTLKTMGLVSALMMATAVPALAQDDPVAAAKANIEAYSGIPEFTPPGEPFDARACMEGKSILTVPASSAIPFIKTIADAKDALAEELGFEHSQWENQGNPTQWIQGMDYAANNGFDVVSLLAGADPRFFEPQVKTAQAAGVKVVTSHLTGLEIPAPAGVDANTAIDYKQAGKLMADWTIAQTGAKVNALIIVSNEALSTDSLTDGLTEAFAKCPDCTYEIVNVPIVDWATRIQPTVQGKLQANPDINYVIPIYDSMSTFVTPAVAISGKRDSVKVATFNGTPFVLDLIRDGVVEMDIGENLDWIAHAMLDAEMRLICGLDPVTDSKVPLRVFTAGNIAEVGNPAEASKGYGDAYVAGYRDLWKVTE</sequence>
<evidence type="ECO:0000256" key="1">
    <source>
        <dbReference type="ARBA" id="ARBA00004196"/>
    </source>
</evidence>
<dbReference type="PANTHER" id="PTHR46847">
    <property type="entry name" value="D-ALLOSE-BINDING PERIPLASMIC PROTEIN-RELATED"/>
    <property type="match status" value="1"/>
</dbReference>
<dbReference type="Gene3D" id="3.40.50.2300">
    <property type="match status" value="2"/>
</dbReference>
<dbReference type="SUPFAM" id="SSF53822">
    <property type="entry name" value="Periplasmic binding protein-like I"/>
    <property type="match status" value="1"/>
</dbReference>
<comment type="similarity">
    <text evidence="2">Belongs to the bacterial solute-binding protein 2 family.</text>
</comment>
<evidence type="ECO:0000313" key="7">
    <source>
        <dbReference type="Proteomes" id="UP000295301"/>
    </source>
</evidence>
<dbReference type="AlphaFoldDB" id="A0A4R5UYN2"/>
<dbReference type="InterPro" id="IPR028082">
    <property type="entry name" value="Peripla_BP_I"/>
</dbReference>
<dbReference type="CDD" id="cd01536">
    <property type="entry name" value="PBP1_ABC_sugar_binding-like"/>
    <property type="match status" value="1"/>
</dbReference>
<dbReference type="Pfam" id="PF13407">
    <property type="entry name" value="Peripla_BP_4"/>
    <property type="match status" value="1"/>
</dbReference>
<evidence type="ECO:0000256" key="2">
    <source>
        <dbReference type="ARBA" id="ARBA00007639"/>
    </source>
</evidence>
<dbReference type="Proteomes" id="UP000295301">
    <property type="component" value="Unassembled WGS sequence"/>
</dbReference>
<keyword evidence="7" id="KW-1185">Reference proteome</keyword>
<feature type="signal peptide" evidence="4">
    <location>
        <begin position="1"/>
        <end position="24"/>
    </location>
</feature>
<dbReference type="RefSeq" id="WP_133360677.1">
    <property type="nucleotide sequence ID" value="NZ_SMUV01000070.1"/>
</dbReference>
<feature type="chain" id="PRO_5020462780" evidence="4">
    <location>
        <begin position="25"/>
        <end position="368"/>
    </location>
</feature>
<dbReference type="PANTHER" id="PTHR46847:SF1">
    <property type="entry name" value="D-ALLOSE-BINDING PERIPLASMIC PROTEIN-RELATED"/>
    <property type="match status" value="1"/>
</dbReference>
<evidence type="ECO:0000256" key="3">
    <source>
        <dbReference type="ARBA" id="ARBA00022729"/>
    </source>
</evidence>
<dbReference type="GO" id="GO:0030246">
    <property type="term" value="F:carbohydrate binding"/>
    <property type="evidence" value="ECO:0007669"/>
    <property type="project" value="UniProtKB-ARBA"/>
</dbReference>
<reference evidence="6 7" key="1">
    <citation type="submission" date="2019-03" db="EMBL/GenBank/DDBJ databases">
        <title>Ruegeria lutea sp. nov., a novel strain, isolated from marine sediment, the Masan Bay, South Korea.</title>
        <authorList>
            <person name="Kim J."/>
            <person name="Kim D.-Y."/>
            <person name="Lee S.-S."/>
        </authorList>
    </citation>
    <scope>NUCLEOTIDE SEQUENCE [LARGE SCALE GENOMIC DNA]</scope>
    <source>
        <strain evidence="6 7">318-1</strain>
    </source>
</reference>
<dbReference type="InterPro" id="IPR025997">
    <property type="entry name" value="SBP_2_dom"/>
</dbReference>
<dbReference type="EMBL" id="SMUV01000070">
    <property type="protein sequence ID" value="TDK44513.1"/>
    <property type="molecule type" value="Genomic_DNA"/>
</dbReference>
<evidence type="ECO:0000259" key="5">
    <source>
        <dbReference type="Pfam" id="PF13407"/>
    </source>
</evidence>
<feature type="domain" description="Periplasmic binding protein" evidence="5">
    <location>
        <begin position="66"/>
        <end position="320"/>
    </location>
</feature>
<keyword evidence="3 4" id="KW-0732">Signal</keyword>
<evidence type="ECO:0000256" key="4">
    <source>
        <dbReference type="SAM" id="SignalP"/>
    </source>
</evidence>
<proteinExistence type="inferred from homology"/>
<evidence type="ECO:0000313" key="6">
    <source>
        <dbReference type="EMBL" id="TDK44513.1"/>
    </source>
</evidence>
<protein>
    <submittedName>
        <fullName evidence="6">Sugar ABC transporter substrate-binding protein</fullName>
    </submittedName>
</protein>
<dbReference type="OrthoDB" id="8287616at2"/>
<comment type="caution">
    <text evidence="6">The sequence shown here is derived from an EMBL/GenBank/DDBJ whole genome shotgun (WGS) entry which is preliminary data.</text>
</comment>